<feature type="compositionally biased region" description="Low complexity" evidence="1">
    <location>
        <begin position="71"/>
        <end position="83"/>
    </location>
</feature>
<dbReference type="EMBL" id="LT554361">
    <property type="protein sequence ID" value="SAM04360.1"/>
    <property type="molecule type" value="Genomic_DNA"/>
</dbReference>
<organism evidence="3">
    <name type="scientific">Absidia glauca</name>
    <name type="common">Pin mould</name>
    <dbReference type="NCBI Taxonomy" id="4829"/>
    <lineage>
        <taxon>Eukaryota</taxon>
        <taxon>Fungi</taxon>
        <taxon>Fungi incertae sedis</taxon>
        <taxon>Mucoromycota</taxon>
        <taxon>Mucoromycotina</taxon>
        <taxon>Mucoromycetes</taxon>
        <taxon>Mucorales</taxon>
        <taxon>Cunninghamellaceae</taxon>
        <taxon>Absidia</taxon>
    </lineage>
</organism>
<dbReference type="InterPro" id="IPR006989">
    <property type="entry name" value="NAB_co-repressor_dom"/>
</dbReference>
<dbReference type="GO" id="GO:0005634">
    <property type="term" value="C:nucleus"/>
    <property type="evidence" value="ECO:0007669"/>
    <property type="project" value="InterPro"/>
</dbReference>
<feature type="region of interest" description="Disordered" evidence="1">
    <location>
        <begin position="277"/>
        <end position="302"/>
    </location>
</feature>
<accession>A0A168QD63</accession>
<name>A0A168QD63_ABSGL</name>
<gene>
    <name evidence="3" type="primary">ABSGL_10221.1 scaffold 11814</name>
</gene>
<dbReference type="Gene3D" id="1.20.120.2010">
    <property type="entry name" value="NAB conserved domain 2"/>
    <property type="match status" value="1"/>
</dbReference>
<dbReference type="OMA" id="ERKHQWY"/>
<keyword evidence="4" id="KW-1185">Reference proteome</keyword>
<evidence type="ECO:0000259" key="2">
    <source>
        <dbReference type="Pfam" id="PF04905"/>
    </source>
</evidence>
<dbReference type="Proteomes" id="UP000078561">
    <property type="component" value="Unassembled WGS sequence"/>
</dbReference>
<reference evidence="3" key="1">
    <citation type="submission" date="2016-04" db="EMBL/GenBank/DDBJ databases">
        <authorList>
            <person name="Evans L.H."/>
            <person name="Alamgir A."/>
            <person name="Owens N."/>
            <person name="Weber N.D."/>
            <person name="Virtaneva K."/>
            <person name="Barbian K."/>
            <person name="Babar A."/>
            <person name="Rosenke K."/>
        </authorList>
    </citation>
    <scope>NUCLEOTIDE SEQUENCE [LARGE SCALE GENOMIC DNA]</scope>
    <source>
        <strain evidence="3">CBS 101.48</strain>
    </source>
</reference>
<dbReference type="InParanoid" id="A0A168QD63"/>
<evidence type="ECO:0000256" key="1">
    <source>
        <dbReference type="SAM" id="MobiDB-lite"/>
    </source>
</evidence>
<evidence type="ECO:0000313" key="3">
    <source>
        <dbReference type="EMBL" id="SAM04360.1"/>
    </source>
</evidence>
<dbReference type="GO" id="GO:0045892">
    <property type="term" value="P:negative regulation of DNA-templated transcription"/>
    <property type="evidence" value="ECO:0007669"/>
    <property type="project" value="InterPro"/>
</dbReference>
<protein>
    <recommendedName>
        <fullName evidence="2">NAB co-repressor domain-containing protein</fullName>
    </recommendedName>
</protein>
<feature type="domain" description="NAB co-repressor" evidence="2">
    <location>
        <begin position="87"/>
        <end position="180"/>
    </location>
</feature>
<sequence>MPLSLELFLTAHQLDQYYQSFMNAGATDHDLPNLIALNDQELNEMIHAVQMLPFHSIKFKKALREQRTPESSISSSSSSSSSSDKPSHKSPPCRTAEMTCHLAQGEEGDTEQRASIASHAVIYGKNSARPLTNYELSINRASIEFALQDPSLLINKGRLFDLAKKKLLEQGYQYKRGKSRSKFLSGASNVDKEEPVKWLPMAAAPTSPPLSPTLSVDERKRIRRKEHAARQSTERRLRIDHLEVELDKLRSSGSPLAAGLVKTIGKLKAQERKHQWYKRKTQEKPSAVEPLPSPPHLLLSPPSFTDFHFRPLSVSPPPSEPRAKVLTVRDCCNA</sequence>
<dbReference type="OrthoDB" id="10028556at2759"/>
<dbReference type="Pfam" id="PF04905">
    <property type="entry name" value="NCD2"/>
    <property type="match status" value="1"/>
</dbReference>
<dbReference type="AlphaFoldDB" id="A0A168QD63"/>
<evidence type="ECO:0000313" key="4">
    <source>
        <dbReference type="Proteomes" id="UP000078561"/>
    </source>
</evidence>
<dbReference type="InterPro" id="IPR038398">
    <property type="entry name" value="NCD2_sf"/>
</dbReference>
<feature type="region of interest" description="Disordered" evidence="1">
    <location>
        <begin position="65"/>
        <end position="95"/>
    </location>
</feature>
<dbReference type="STRING" id="4829.A0A168QD63"/>
<proteinExistence type="predicted"/>
<feature type="region of interest" description="Disordered" evidence="1">
    <location>
        <begin position="202"/>
        <end position="234"/>
    </location>
</feature>